<dbReference type="GeneTree" id="ENSGT00390000002505"/>
<feature type="region of interest" description="Disordered" evidence="1">
    <location>
        <begin position="59"/>
        <end position="276"/>
    </location>
</feature>
<evidence type="ECO:0000256" key="1">
    <source>
        <dbReference type="SAM" id="MobiDB-lite"/>
    </source>
</evidence>
<feature type="compositionally biased region" description="Low complexity" evidence="1">
    <location>
        <begin position="402"/>
        <end position="417"/>
    </location>
</feature>
<feature type="compositionally biased region" description="Polar residues" evidence="1">
    <location>
        <begin position="114"/>
        <end position="123"/>
    </location>
</feature>
<feature type="compositionally biased region" description="Basic and acidic residues" evidence="1">
    <location>
        <begin position="392"/>
        <end position="401"/>
    </location>
</feature>
<dbReference type="Proteomes" id="UP000694548">
    <property type="component" value="Chromosome sgr12"/>
</dbReference>
<evidence type="ECO:0000313" key="4">
    <source>
        <dbReference type="Proteomes" id="UP000694548"/>
    </source>
</evidence>
<feature type="domain" description="DUF4614" evidence="2">
    <location>
        <begin position="401"/>
        <end position="559"/>
    </location>
</feature>
<accession>A0A8C6M1D0</accession>
<feature type="region of interest" description="Disordered" evidence="1">
    <location>
        <begin position="387"/>
        <end position="475"/>
    </location>
</feature>
<evidence type="ECO:0000259" key="2">
    <source>
        <dbReference type="Pfam" id="PF15391"/>
    </source>
</evidence>
<name>A0A8C6M1D0_NOTFU</name>
<sequence length="605" mass="65978">MAQQSSVRDGSRFLKKADQSPVSRNKMLQEPRYVSPRQGRQTASLARLSEIENRIRSRRQALEQTRQVTSGPTLTPHLTVSPPAALDTTQQVSTGAQSQRRSRFLKNKPAGCVESTNTSTAVAPQSADGLSPRVRARDAAALPADLETTPGRRTSNVGVESDEEYMQKLLGDVEDSSDHSVSGPERASSMKSEGKMLHRPSQKVQSIAPPAAHPPLPSDVPPSRSSASPSRCSSPFRFSSKTRTHFSPSVVPTSPSPPPVSILPSERIDAHNSEHSALSSLAGAKVLSLDQLFQVGSASEEPHSQTNSVSSEDFKINLMTLDELSPAAVGFTSETSGKEQNQRKLKDPVSGSWNKHRQAPQEEEQVEEALNYQSDFDSYVSGDEGAAASLVTRDERTRDIDSSTLSDPSDLSSSQISERSRKSMPVGKSSHPGSSASPSSQSSYRSPRRYSSGAKAVRDAAVQTQPRPMKDSWSTGMATLDPTVARLYLNPPPVVTHAISAARLEAIYMSDPAAFALNEMLKQQLSMTKHFIDSSDHLYSCLRRSLEPPNYRYTRLKDTLQGWVPNPVLFLLSLQRVQTLFSQLPYRLPQGSCPVCLQSTSLHFS</sequence>
<feature type="compositionally biased region" description="Polar residues" evidence="1">
    <location>
        <begin position="62"/>
        <end position="78"/>
    </location>
</feature>
<organism evidence="3 4">
    <name type="scientific">Nothobranchius furzeri</name>
    <name type="common">Turquoise killifish</name>
    <dbReference type="NCBI Taxonomy" id="105023"/>
    <lineage>
        <taxon>Eukaryota</taxon>
        <taxon>Metazoa</taxon>
        <taxon>Chordata</taxon>
        <taxon>Craniata</taxon>
        <taxon>Vertebrata</taxon>
        <taxon>Euteleostomi</taxon>
        <taxon>Actinopterygii</taxon>
        <taxon>Neopterygii</taxon>
        <taxon>Teleostei</taxon>
        <taxon>Neoteleostei</taxon>
        <taxon>Acanthomorphata</taxon>
        <taxon>Ovalentaria</taxon>
        <taxon>Atherinomorphae</taxon>
        <taxon>Cyprinodontiformes</taxon>
        <taxon>Nothobranchiidae</taxon>
        <taxon>Nothobranchius</taxon>
    </lineage>
</organism>
<dbReference type="Ensembl" id="ENSNFUT00015028387.1">
    <property type="protein sequence ID" value="ENSNFUP00015027173.1"/>
    <property type="gene ID" value="ENSNFUG00015013179.1"/>
</dbReference>
<dbReference type="Pfam" id="PF15391">
    <property type="entry name" value="DUF4614"/>
    <property type="match status" value="1"/>
</dbReference>
<dbReference type="PANTHER" id="PTHR22409">
    <property type="entry name" value="CHROMOSOME 19 OPEN READING FRAME 44"/>
    <property type="match status" value="1"/>
</dbReference>
<dbReference type="InterPro" id="IPR040120">
    <property type="entry name" value="C19orf44-like"/>
</dbReference>
<feature type="compositionally biased region" description="Basic and acidic residues" evidence="1">
    <location>
        <begin position="9"/>
        <end position="18"/>
    </location>
</feature>
<reference evidence="3" key="3">
    <citation type="submission" date="2025-09" db="UniProtKB">
        <authorList>
            <consortium name="Ensembl"/>
        </authorList>
    </citation>
    <scope>IDENTIFICATION</scope>
</reference>
<feature type="compositionally biased region" description="Polar residues" evidence="1">
    <location>
        <begin position="87"/>
        <end position="99"/>
    </location>
</feature>
<keyword evidence="4" id="KW-1185">Reference proteome</keyword>
<feature type="compositionally biased region" description="Polar residues" evidence="1">
    <location>
        <begin position="462"/>
        <end position="475"/>
    </location>
</feature>
<feature type="region of interest" description="Disordered" evidence="1">
    <location>
        <begin position="329"/>
        <end position="368"/>
    </location>
</feature>
<feature type="compositionally biased region" description="Low complexity" evidence="1">
    <location>
        <begin position="429"/>
        <end position="454"/>
    </location>
</feature>
<dbReference type="PANTHER" id="PTHR22409:SF2">
    <property type="entry name" value="CHROMOSOME 19 OPEN READING FRAME 44"/>
    <property type="match status" value="1"/>
</dbReference>
<evidence type="ECO:0000313" key="3">
    <source>
        <dbReference type="Ensembl" id="ENSNFUP00015027173.1"/>
    </source>
</evidence>
<reference evidence="3" key="1">
    <citation type="submission" date="2014-08" db="EMBL/GenBank/DDBJ databases">
        <authorList>
            <person name="Senf B."/>
            <person name="Petzold A."/>
            <person name="Downie B.R."/>
            <person name="Koch P."/>
            <person name="Platzer M."/>
        </authorList>
    </citation>
    <scope>NUCLEOTIDE SEQUENCE [LARGE SCALE GENOMIC DNA]</scope>
    <source>
        <strain evidence="3">GRZ</strain>
    </source>
</reference>
<feature type="compositionally biased region" description="Basic and acidic residues" evidence="1">
    <location>
        <begin position="336"/>
        <end position="347"/>
    </location>
</feature>
<dbReference type="InterPro" id="IPR027884">
    <property type="entry name" value="DUF4614"/>
</dbReference>
<reference evidence="3" key="2">
    <citation type="submission" date="2025-08" db="UniProtKB">
        <authorList>
            <consortium name="Ensembl"/>
        </authorList>
    </citation>
    <scope>IDENTIFICATION</scope>
</reference>
<feature type="region of interest" description="Disordered" evidence="1">
    <location>
        <begin position="1"/>
        <end position="46"/>
    </location>
</feature>
<feature type="compositionally biased region" description="Low complexity" evidence="1">
    <location>
        <begin position="221"/>
        <end position="239"/>
    </location>
</feature>
<gene>
    <name evidence="3" type="primary">cunh19orf44</name>
</gene>
<feature type="compositionally biased region" description="Pro residues" evidence="1">
    <location>
        <begin position="211"/>
        <end position="220"/>
    </location>
</feature>
<dbReference type="AlphaFoldDB" id="A0A8C6M1D0"/>
<proteinExistence type="predicted"/>
<protein>
    <recommendedName>
        <fullName evidence="2">DUF4614 domain-containing protein</fullName>
    </recommendedName>
</protein>